<name>A0A5N0URP9_9PSEU</name>
<dbReference type="InterPro" id="IPR030678">
    <property type="entry name" value="Peptide/Ni-bd"/>
</dbReference>
<dbReference type="OrthoDB" id="7232492at2"/>
<dbReference type="InterPro" id="IPR039424">
    <property type="entry name" value="SBP_5"/>
</dbReference>
<dbReference type="Gene3D" id="3.10.105.10">
    <property type="entry name" value="Dipeptide-binding Protein, Domain 3"/>
    <property type="match status" value="1"/>
</dbReference>
<dbReference type="GO" id="GO:1904680">
    <property type="term" value="F:peptide transmembrane transporter activity"/>
    <property type="evidence" value="ECO:0007669"/>
    <property type="project" value="TreeGrafter"/>
</dbReference>
<dbReference type="EMBL" id="VMNW02000095">
    <property type="protein sequence ID" value="KAA9151858.1"/>
    <property type="molecule type" value="Genomic_DNA"/>
</dbReference>
<organism evidence="2 3">
    <name type="scientific">Amycolatopsis acidicola</name>
    <dbReference type="NCBI Taxonomy" id="2596893"/>
    <lineage>
        <taxon>Bacteria</taxon>
        <taxon>Bacillati</taxon>
        <taxon>Actinomycetota</taxon>
        <taxon>Actinomycetes</taxon>
        <taxon>Pseudonocardiales</taxon>
        <taxon>Pseudonocardiaceae</taxon>
        <taxon>Amycolatopsis</taxon>
    </lineage>
</organism>
<reference evidence="2" key="1">
    <citation type="submission" date="2019-09" db="EMBL/GenBank/DDBJ databases">
        <authorList>
            <person name="Teo W.F.A."/>
            <person name="Duangmal K."/>
        </authorList>
    </citation>
    <scope>NUCLEOTIDE SEQUENCE [LARGE SCALE GENOMIC DNA]</scope>
    <source>
        <strain evidence="2">K81G1</strain>
    </source>
</reference>
<dbReference type="InterPro" id="IPR006311">
    <property type="entry name" value="TAT_signal"/>
</dbReference>
<proteinExistence type="predicted"/>
<gene>
    <name evidence="2" type="ORF">FPZ12_038105</name>
</gene>
<dbReference type="PIRSF" id="PIRSF002741">
    <property type="entry name" value="MppA"/>
    <property type="match status" value="1"/>
</dbReference>
<feature type="domain" description="Solute-binding protein family 5" evidence="1">
    <location>
        <begin position="112"/>
        <end position="442"/>
    </location>
</feature>
<dbReference type="AlphaFoldDB" id="A0A5N0URP9"/>
<evidence type="ECO:0000259" key="1">
    <source>
        <dbReference type="Pfam" id="PF00496"/>
    </source>
</evidence>
<sequence length="550" mass="59200">MRAVHPSAFRCRPAARTEPVSPGGAVSPLPRRTFLLGAAALGTLTACGGGLPRVRTGPAPAVAENQTLTVGVATLQQQYVDPVLANEGGNTYPLKWSVGEPLVRQNYDTSFGPGLATSWSVSPDGLKWTFELRPGVLMHDGSRFTARDVATSIERVRKDPGFTSYAAYSSRIAHVEVLGDSHVAVTSVKPYANLPVDTPPPIATAYYQRVGEQAFRARPVAAGPFRFAAQRVNDSITLQRFDEFWDHTRIPNFATLVLKILPQETTRIAGLQTGQIDIAQGVTPNGAALLDGVEGIRLQRVRDASSGAIFFFDNYFPDKASPLRDVRVRKALLMALDRPSIANALYRGFGTVPPNLTLPVTLGNDTSLQAVPYDPDGARALLAEAGATGFTLPFSLYNQTTAIADVQKLGEAVTGYWQQAGVDVRMSVMDPATYLDRTVKHQLSGAGILGLPGLLISDPQKLGVYFASDGGYSTAKDPQLDSLFRGIDAAIDPARKRQLGGEVSRYLYNTWYAIPVVSLDAVYALGPRVAGFQTMNGNPYAGPFWGLRAY</sequence>
<dbReference type="Gene3D" id="3.40.190.10">
    <property type="entry name" value="Periplasmic binding protein-like II"/>
    <property type="match status" value="1"/>
</dbReference>
<dbReference type="CDD" id="cd00995">
    <property type="entry name" value="PBP2_NikA_DppA_OppA_like"/>
    <property type="match status" value="1"/>
</dbReference>
<dbReference type="SUPFAM" id="SSF53850">
    <property type="entry name" value="Periplasmic binding protein-like II"/>
    <property type="match status" value="1"/>
</dbReference>
<dbReference type="PANTHER" id="PTHR30290">
    <property type="entry name" value="PERIPLASMIC BINDING COMPONENT OF ABC TRANSPORTER"/>
    <property type="match status" value="1"/>
</dbReference>
<protein>
    <submittedName>
        <fullName evidence="2">ABC transporter substrate-binding protein</fullName>
    </submittedName>
</protein>
<dbReference type="PROSITE" id="PS51318">
    <property type="entry name" value="TAT"/>
    <property type="match status" value="1"/>
</dbReference>
<dbReference type="GO" id="GO:0042597">
    <property type="term" value="C:periplasmic space"/>
    <property type="evidence" value="ECO:0007669"/>
    <property type="project" value="UniProtKB-ARBA"/>
</dbReference>
<accession>A0A5N0URP9</accession>
<dbReference type="Pfam" id="PF00496">
    <property type="entry name" value="SBP_bac_5"/>
    <property type="match status" value="1"/>
</dbReference>
<dbReference type="Proteomes" id="UP000319769">
    <property type="component" value="Unassembled WGS sequence"/>
</dbReference>
<evidence type="ECO:0000313" key="3">
    <source>
        <dbReference type="Proteomes" id="UP000319769"/>
    </source>
</evidence>
<dbReference type="GO" id="GO:0043190">
    <property type="term" value="C:ATP-binding cassette (ABC) transporter complex"/>
    <property type="evidence" value="ECO:0007669"/>
    <property type="project" value="InterPro"/>
</dbReference>
<comment type="caution">
    <text evidence="2">The sequence shown here is derived from an EMBL/GenBank/DDBJ whole genome shotgun (WGS) entry which is preliminary data.</text>
</comment>
<dbReference type="GO" id="GO:0015833">
    <property type="term" value="P:peptide transport"/>
    <property type="evidence" value="ECO:0007669"/>
    <property type="project" value="TreeGrafter"/>
</dbReference>
<keyword evidence="3" id="KW-1185">Reference proteome</keyword>
<dbReference type="InterPro" id="IPR000914">
    <property type="entry name" value="SBP_5_dom"/>
</dbReference>
<evidence type="ECO:0000313" key="2">
    <source>
        <dbReference type="EMBL" id="KAA9151858.1"/>
    </source>
</evidence>